<sequence>METTIASSTTEIIPEADSGIVAGEVLSSIVGLAFLVILVKCCKSSNSGDDWCRCICGCFAEICRIIGQCFVDVTNMACKIICSCKICENSEPENTTSRSHRRYTTEEIMRAAAELSAPAPVDLPPPSYDRVMEENDNGPCTKPQFNFPFWKC</sequence>
<name>A0AA89C4Z3_PINIB</name>
<proteinExistence type="predicted"/>
<evidence type="ECO:0000313" key="2">
    <source>
        <dbReference type="EMBL" id="KAK3106222.1"/>
    </source>
</evidence>
<dbReference type="Proteomes" id="UP001186944">
    <property type="component" value="Unassembled WGS sequence"/>
</dbReference>
<organism evidence="2 3">
    <name type="scientific">Pinctada imbricata</name>
    <name type="common">Atlantic pearl-oyster</name>
    <name type="synonym">Pinctada martensii</name>
    <dbReference type="NCBI Taxonomy" id="66713"/>
    <lineage>
        <taxon>Eukaryota</taxon>
        <taxon>Metazoa</taxon>
        <taxon>Spiralia</taxon>
        <taxon>Lophotrochozoa</taxon>
        <taxon>Mollusca</taxon>
        <taxon>Bivalvia</taxon>
        <taxon>Autobranchia</taxon>
        <taxon>Pteriomorphia</taxon>
        <taxon>Pterioida</taxon>
        <taxon>Pterioidea</taxon>
        <taxon>Pteriidae</taxon>
        <taxon>Pinctada</taxon>
    </lineage>
</organism>
<accession>A0AA89C4Z3</accession>
<gene>
    <name evidence="2" type="ORF">FSP39_015493</name>
</gene>
<evidence type="ECO:0000256" key="1">
    <source>
        <dbReference type="SAM" id="Phobius"/>
    </source>
</evidence>
<comment type="caution">
    <text evidence="2">The sequence shown here is derived from an EMBL/GenBank/DDBJ whole genome shotgun (WGS) entry which is preliminary data.</text>
</comment>
<keyword evidence="3" id="KW-1185">Reference proteome</keyword>
<keyword evidence="1" id="KW-0472">Membrane</keyword>
<keyword evidence="1" id="KW-0812">Transmembrane</keyword>
<dbReference type="EMBL" id="VSWD01000003">
    <property type="protein sequence ID" value="KAK3106222.1"/>
    <property type="molecule type" value="Genomic_DNA"/>
</dbReference>
<reference evidence="2" key="1">
    <citation type="submission" date="2019-08" db="EMBL/GenBank/DDBJ databases">
        <title>The improved chromosome-level genome for the pearl oyster Pinctada fucata martensii using PacBio sequencing and Hi-C.</title>
        <authorList>
            <person name="Zheng Z."/>
        </authorList>
    </citation>
    <scope>NUCLEOTIDE SEQUENCE</scope>
    <source>
        <strain evidence="2">ZZ-2019</strain>
        <tissue evidence="2">Adductor muscle</tissue>
    </source>
</reference>
<protein>
    <submittedName>
        <fullName evidence="2">Uncharacterized protein</fullName>
    </submittedName>
</protein>
<evidence type="ECO:0000313" key="3">
    <source>
        <dbReference type="Proteomes" id="UP001186944"/>
    </source>
</evidence>
<keyword evidence="1" id="KW-1133">Transmembrane helix</keyword>
<feature type="transmembrane region" description="Helical" evidence="1">
    <location>
        <begin position="20"/>
        <end position="39"/>
    </location>
</feature>
<dbReference type="AlphaFoldDB" id="A0AA89C4Z3"/>